<name>A0A382U694_9ZZZZ</name>
<dbReference type="InterPro" id="IPR008523">
    <property type="entry name" value="DUF805"/>
</dbReference>
<dbReference type="AlphaFoldDB" id="A0A382U694"/>
<keyword evidence="2" id="KW-0472">Membrane</keyword>
<organism evidence="3">
    <name type="scientific">marine metagenome</name>
    <dbReference type="NCBI Taxonomy" id="408172"/>
    <lineage>
        <taxon>unclassified sequences</taxon>
        <taxon>metagenomes</taxon>
        <taxon>ecological metagenomes</taxon>
    </lineage>
</organism>
<keyword evidence="2" id="KW-1133">Transmembrane helix</keyword>
<dbReference type="PANTHER" id="PTHR34980">
    <property type="entry name" value="INNER MEMBRANE PROTEIN-RELATED-RELATED"/>
    <property type="match status" value="1"/>
</dbReference>
<dbReference type="GO" id="GO:0005886">
    <property type="term" value="C:plasma membrane"/>
    <property type="evidence" value="ECO:0007669"/>
    <property type="project" value="TreeGrafter"/>
</dbReference>
<protein>
    <recommendedName>
        <fullName evidence="4">DUF805 domain-containing protein</fullName>
    </recommendedName>
</protein>
<feature type="transmembrane region" description="Helical" evidence="2">
    <location>
        <begin position="76"/>
        <end position="95"/>
    </location>
</feature>
<feature type="compositionally biased region" description="Acidic residues" evidence="1">
    <location>
        <begin position="120"/>
        <end position="131"/>
    </location>
</feature>
<dbReference type="Pfam" id="PF05656">
    <property type="entry name" value="DUF805"/>
    <property type="match status" value="1"/>
</dbReference>
<dbReference type="EMBL" id="UINC01141841">
    <property type="protein sequence ID" value="SVD29824.1"/>
    <property type="molecule type" value="Genomic_DNA"/>
</dbReference>
<sequence>MRFLNWYLGPLKKYADIHGRASRREYWLFILINSVVWGILGEISAQIGIVYIVATGLPMATVGVRRLHDTNRRGRWWLLNLIPIINISVLVLMVIKGTDGDNDYGPDPLSRSKPQTPGPDETDWPGPDETDWPPSDF</sequence>
<evidence type="ECO:0008006" key="4">
    <source>
        <dbReference type="Google" id="ProtNLM"/>
    </source>
</evidence>
<evidence type="ECO:0000256" key="2">
    <source>
        <dbReference type="SAM" id="Phobius"/>
    </source>
</evidence>
<feature type="transmembrane region" description="Helical" evidence="2">
    <location>
        <begin position="46"/>
        <end position="64"/>
    </location>
</feature>
<evidence type="ECO:0000256" key="1">
    <source>
        <dbReference type="SAM" id="MobiDB-lite"/>
    </source>
</evidence>
<accession>A0A382U694</accession>
<feature type="transmembrane region" description="Helical" evidence="2">
    <location>
        <begin position="21"/>
        <end position="40"/>
    </location>
</feature>
<dbReference type="PANTHER" id="PTHR34980:SF2">
    <property type="entry name" value="INNER MEMBRANE PROTEIN YHAH-RELATED"/>
    <property type="match status" value="1"/>
</dbReference>
<proteinExistence type="predicted"/>
<gene>
    <name evidence="3" type="ORF">METZ01_LOCUS382678</name>
</gene>
<reference evidence="3" key="1">
    <citation type="submission" date="2018-05" db="EMBL/GenBank/DDBJ databases">
        <authorList>
            <person name="Lanie J.A."/>
            <person name="Ng W.-L."/>
            <person name="Kazmierczak K.M."/>
            <person name="Andrzejewski T.M."/>
            <person name="Davidsen T.M."/>
            <person name="Wayne K.J."/>
            <person name="Tettelin H."/>
            <person name="Glass J.I."/>
            <person name="Rusch D."/>
            <person name="Podicherti R."/>
            <person name="Tsui H.-C.T."/>
            <person name="Winkler M.E."/>
        </authorList>
    </citation>
    <scope>NUCLEOTIDE SEQUENCE</scope>
</reference>
<keyword evidence="2" id="KW-0812">Transmembrane</keyword>
<evidence type="ECO:0000313" key="3">
    <source>
        <dbReference type="EMBL" id="SVD29824.1"/>
    </source>
</evidence>
<feature type="region of interest" description="Disordered" evidence="1">
    <location>
        <begin position="100"/>
        <end position="137"/>
    </location>
</feature>